<dbReference type="GO" id="GO:0005829">
    <property type="term" value="C:cytosol"/>
    <property type="evidence" value="ECO:0007669"/>
    <property type="project" value="TreeGrafter"/>
</dbReference>
<evidence type="ECO:0000256" key="1">
    <source>
        <dbReference type="ARBA" id="ARBA00022741"/>
    </source>
</evidence>
<dbReference type="Pfam" id="PF00488">
    <property type="entry name" value="MutS_V"/>
    <property type="match status" value="1"/>
</dbReference>
<feature type="domain" description="AAA+ ATPase" evidence="5">
    <location>
        <begin position="344"/>
        <end position="489"/>
    </location>
</feature>
<evidence type="ECO:0000313" key="7">
    <source>
        <dbReference type="EMBL" id="RAK43771.1"/>
    </source>
</evidence>
<evidence type="ECO:0000256" key="2">
    <source>
        <dbReference type="ARBA" id="ARBA00022840"/>
    </source>
</evidence>
<reference evidence="7 8" key="1">
    <citation type="journal article" date="2018" name="Front. Microbiol.">
        <title>Description and Comparative Genomics of Macrococcus caseolyticus subsp. hominis subsp. nov., Macrococcus goetzii sp. nov., Macrococcus epidermidis sp. nov., and Macrococcus bohemicus sp. nov., Novel Macrococci From Human Clinical Material With Virulence Potential and Suspected Uptake of Foreign DNA by Natural Transformation.</title>
        <authorList>
            <person name="Maslanova I."/>
            <person name="Wertheimer Z."/>
            <person name="Sedlacek I."/>
            <person name="Svec P."/>
            <person name="Indrakova A."/>
            <person name="Kovarovic V."/>
            <person name="Schumann P."/>
            <person name="Sproer C."/>
            <person name="Kralova S."/>
            <person name="Sedo O."/>
            <person name="Kristofova L."/>
            <person name="Vrbovska V."/>
            <person name="Fuzik T."/>
            <person name="Petras P."/>
            <person name="Zdrahal Z."/>
            <person name="Ruzickova V."/>
            <person name="Doskar J."/>
            <person name="Pantucek R."/>
        </authorList>
    </citation>
    <scope>NUCLEOTIDE SEQUENCE [LARGE SCALE GENOMIC DNA]</scope>
    <source>
        <strain evidence="7 8">01/688</strain>
    </source>
</reference>
<dbReference type="Gene3D" id="3.40.50.300">
    <property type="entry name" value="P-loop containing nucleotide triphosphate hydrolases"/>
    <property type="match status" value="1"/>
</dbReference>
<dbReference type="GO" id="GO:0005524">
    <property type="term" value="F:ATP binding"/>
    <property type="evidence" value="ECO:0007669"/>
    <property type="project" value="UniProtKB-KW"/>
</dbReference>
<gene>
    <name evidence="7" type="ORF">BHU61_12150</name>
</gene>
<keyword evidence="3" id="KW-0238">DNA-binding</keyword>
<dbReference type="InterPro" id="IPR003593">
    <property type="entry name" value="AAA+_ATPase"/>
</dbReference>
<dbReference type="GO" id="GO:0030983">
    <property type="term" value="F:mismatched DNA binding"/>
    <property type="evidence" value="ECO:0007669"/>
    <property type="project" value="InterPro"/>
</dbReference>
<dbReference type="SUPFAM" id="SSF52540">
    <property type="entry name" value="P-loop containing nucleoside triphosphate hydrolases"/>
    <property type="match status" value="1"/>
</dbReference>
<evidence type="ECO:0000313" key="8">
    <source>
        <dbReference type="Proteomes" id="UP000249808"/>
    </source>
</evidence>
<keyword evidence="4" id="KW-0472">Membrane</keyword>
<evidence type="ECO:0000256" key="4">
    <source>
        <dbReference type="SAM" id="Phobius"/>
    </source>
</evidence>
<protein>
    <recommendedName>
        <fullName evidence="9">DNA mismatch repair protein MutS</fullName>
    </recommendedName>
</protein>
<dbReference type="InterPro" id="IPR027417">
    <property type="entry name" value="P-loop_NTPase"/>
</dbReference>
<feature type="domain" description="DNA mismatch repair proteins mutS family" evidence="6">
    <location>
        <begin position="345"/>
        <end position="532"/>
    </location>
</feature>
<evidence type="ECO:0000256" key="3">
    <source>
        <dbReference type="ARBA" id="ARBA00023125"/>
    </source>
</evidence>
<dbReference type="InterPro" id="IPR000432">
    <property type="entry name" value="DNA_mismatch_repair_MutS_C"/>
</dbReference>
<keyword evidence="2" id="KW-0067">ATP-binding</keyword>
<dbReference type="EMBL" id="PZJH01000009">
    <property type="protein sequence ID" value="RAK43771.1"/>
    <property type="molecule type" value="Genomic_DNA"/>
</dbReference>
<name>A0A327ZMZ2_9STAP</name>
<dbReference type="PANTHER" id="PTHR11361">
    <property type="entry name" value="DNA MISMATCH REPAIR PROTEIN MUTS FAMILY MEMBER"/>
    <property type="match status" value="1"/>
</dbReference>
<dbReference type="AlphaFoldDB" id="A0A327ZMZ2"/>
<evidence type="ECO:0008006" key="9">
    <source>
        <dbReference type="Google" id="ProtNLM"/>
    </source>
</evidence>
<keyword evidence="1" id="KW-0547">Nucleotide-binding</keyword>
<sequence length="539" mass="62937">MPWWGTYILISIGLLLIGIILAIWDKIKRKKRIKTLWNNQKTLNRPKGNHIKYHQYFDYLQINSRHYIDDITWNDLDLHRMFTKLNYNFTTVGEEYMYASLRNMPNHTVNESLIKKITNDQHFRESVSFILADLGRSTNNNASRFAFRHKSDEQYNPWMIIVSLLPFLSLFSFYFGISVGIFTVILAISIVMSLSMRFKSKSELLYDDIFYAVKIIDTASDLLNLKESHLDTKPPNIRSIKFLSYLMLSDDNNETNFALQIINALKMFFMTDYHIYHYALRILRKNQASYAEYYQVVGQYDSSYSVGMYRRTLPYYKLPEIGPLHTEEIYHPLLTHPVANDYTHNRGILLTGSNASGKSTFMKTIALNIVLAQAINTTTSEVFRYQPGHVLTSMNLEDSLSKGDSYFIAEIKSIKRIIRAIEDFPMTYIFIDEILRGTNTKERISSATAILNHINSNKNTTLFAATHDIELTELLKDTFDFYYFREHLTENNDIEFDYTIRKGITTTSNAIELMRIYDYPEHIYQDAKSTLATLKKLNT</sequence>
<evidence type="ECO:0000259" key="6">
    <source>
        <dbReference type="SMART" id="SM00534"/>
    </source>
</evidence>
<dbReference type="SMART" id="SM00534">
    <property type="entry name" value="MUTSac"/>
    <property type="match status" value="1"/>
</dbReference>
<dbReference type="SMART" id="SM00382">
    <property type="entry name" value="AAA"/>
    <property type="match status" value="1"/>
</dbReference>
<accession>A0A327ZMZ2</accession>
<keyword evidence="8" id="KW-1185">Reference proteome</keyword>
<dbReference type="PANTHER" id="PTHR11361:SF152">
    <property type="entry name" value="DNA MISMATCH REPAIR PROTEIN"/>
    <property type="match status" value="1"/>
</dbReference>
<keyword evidence="4" id="KW-1133">Transmembrane helix</keyword>
<dbReference type="Proteomes" id="UP000249808">
    <property type="component" value="Unassembled WGS sequence"/>
</dbReference>
<proteinExistence type="predicted"/>
<comment type="caution">
    <text evidence="7">The sequence shown here is derived from an EMBL/GenBank/DDBJ whole genome shotgun (WGS) entry which is preliminary data.</text>
</comment>
<feature type="transmembrane region" description="Helical" evidence="4">
    <location>
        <begin position="181"/>
        <end position="198"/>
    </location>
</feature>
<dbReference type="RefSeq" id="WP_111717242.1">
    <property type="nucleotide sequence ID" value="NZ_JBHSSR010000010.1"/>
</dbReference>
<feature type="transmembrane region" description="Helical" evidence="4">
    <location>
        <begin position="6"/>
        <end position="24"/>
    </location>
</feature>
<dbReference type="InterPro" id="IPR045076">
    <property type="entry name" value="MutS"/>
</dbReference>
<evidence type="ECO:0000259" key="5">
    <source>
        <dbReference type="SMART" id="SM00382"/>
    </source>
</evidence>
<organism evidence="7 8">
    <name type="scientific">Macrococcus epidermidis</name>
    <dbReference type="NCBI Taxonomy" id="1902580"/>
    <lineage>
        <taxon>Bacteria</taxon>
        <taxon>Bacillati</taxon>
        <taxon>Bacillota</taxon>
        <taxon>Bacilli</taxon>
        <taxon>Bacillales</taxon>
        <taxon>Staphylococcaceae</taxon>
        <taxon>Macrococcus</taxon>
    </lineage>
</organism>
<dbReference type="GO" id="GO:0140664">
    <property type="term" value="F:ATP-dependent DNA damage sensor activity"/>
    <property type="evidence" value="ECO:0007669"/>
    <property type="project" value="InterPro"/>
</dbReference>
<keyword evidence="4" id="KW-0812">Transmembrane</keyword>
<dbReference type="GO" id="GO:0006298">
    <property type="term" value="P:mismatch repair"/>
    <property type="evidence" value="ECO:0007669"/>
    <property type="project" value="InterPro"/>
</dbReference>